<name>A0A0S8K4X0_UNCW3</name>
<dbReference type="Pfam" id="PF12675">
    <property type="entry name" value="DUF3795"/>
    <property type="match status" value="1"/>
</dbReference>
<evidence type="ECO:0008006" key="3">
    <source>
        <dbReference type="Google" id="ProtNLM"/>
    </source>
</evidence>
<evidence type="ECO:0000313" key="2">
    <source>
        <dbReference type="Proteomes" id="UP000050975"/>
    </source>
</evidence>
<protein>
    <recommendedName>
        <fullName evidence="3">DUF3795 domain-containing protein</fullName>
    </recommendedName>
</protein>
<dbReference type="InterPro" id="IPR024227">
    <property type="entry name" value="DUF3795"/>
</dbReference>
<gene>
    <name evidence="1" type="ORF">AMJ74_00170</name>
</gene>
<organism evidence="1 2">
    <name type="scientific">candidate division WOR_3 bacterium SM1_77</name>
    <dbReference type="NCBI Taxonomy" id="1703778"/>
    <lineage>
        <taxon>Bacteria</taxon>
        <taxon>Bacteria division WOR-3</taxon>
    </lineage>
</organism>
<comment type="caution">
    <text evidence="1">The sequence shown here is derived from an EMBL/GenBank/DDBJ whole genome shotgun (WGS) entry which is preliminary data.</text>
</comment>
<evidence type="ECO:0000313" key="1">
    <source>
        <dbReference type="EMBL" id="KPL15998.1"/>
    </source>
</evidence>
<sequence length="119" mass="13614">MEKMIAFCGIICTECPAYLATQNNDEIKRKEVAAQWSSDKYPLKPEDVNCYGCLATDKDLMAFCADCKVRQCGQQKKVKNCAYCEEYICDKLNKLWTIIGEHSKQAKAMLEDIRKKDKA</sequence>
<accession>A0A0S8K4X0</accession>
<reference evidence="1 2" key="1">
    <citation type="journal article" date="2015" name="Microbiome">
        <title>Genomic resolution of linkages in carbon, nitrogen, and sulfur cycling among widespread estuary sediment bacteria.</title>
        <authorList>
            <person name="Baker B.J."/>
            <person name="Lazar C.S."/>
            <person name="Teske A.P."/>
            <person name="Dick G.J."/>
        </authorList>
    </citation>
    <scope>NUCLEOTIDE SEQUENCE [LARGE SCALE GENOMIC DNA]</scope>
    <source>
        <strain evidence="1">SM1_77</strain>
    </source>
</reference>
<dbReference type="EMBL" id="LJVE01000001">
    <property type="protein sequence ID" value="KPL15998.1"/>
    <property type="molecule type" value="Genomic_DNA"/>
</dbReference>
<dbReference type="AlphaFoldDB" id="A0A0S8K4X0"/>
<proteinExistence type="predicted"/>
<dbReference type="Proteomes" id="UP000050975">
    <property type="component" value="Unassembled WGS sequence"/>
</dbReference>